<dbReference type="SUPFAM" id="SSF53756">
    <property type="entry name" value="UDP-Glycosyltransferase/glycogen phosphorylase"/>
    <property type="match status" value="1"/>
</dbReference>
<sequence length="151" mass="18356">MHILMILSNPFTHDPRVYNEAKSLIKVGHEATVLARDRQNENPPREVRDGMLIRRIYNTRFISMLPYNVFDLYFWWNKGYDDALKLYKEKPFDVIHCNDLAILPIGVKLKKKYGSPLIYDAYDLWGYMIMVDLPKWWANYYFWKEKRFIRR</sequence>
<comment type="caution">
    <text evidence="2">The sequence shown here is derived from an EMBL/GenBank/DDBJ whole genome shotgun (WGS) entry which is preliminary data.</text>
</comment>
<name>X1LY81_9ZZZZ</name>
<feature type="domain" description="Glycosyltransferase subfamily 4-like N-terminal" evidence="1">
    <location>
        <begin position="17"/>
        <end position="151"/>
    </location>
</feature>
<dbReference type="Gene3D" id="3.40.50.2000">
    <property type="entry name" value="Glycogen Phosphorylase B"/>
    <property type="match status" value="1"/>
</dbReference>
<proteinExistence type="predicted"/>
<gene>
    <name evidence="2" type="ORF">S06H3_15066</name>
</gene>
<evidence type="ECO:0000313" key="2">
    <source>
        <dbReference type="EMBL" id="GAI07390.1"/>
    </source>
</evidence>
<dbReference type="EMBL" id="BARV01007395">
    <property type="protein sequence ID" value="GAI07390.1"/>
    <property type="molecule type" value="Genomic_DNA"/>
</dbReference>
<protein>
    <recommendedName>
        <fullName evidence="1">Glycosyltransferase subfamily 4-like N-terminal domain-containing protein</fullName>
    </recommendedName>
</protein>
<accession>X1LY81</accession>
<organism evidence="2">
    <name type="scientific">marine sediment metagenome</name>
    <dbReference type="NCBI Taxonomy" id="412755"/>
    <lineage>
        <taxon>unclassified sequences</taxon>
        <taxon>metagenomes</taxon>
        <taxon>ecological metagenomes</taxon>
    </lineage>
</organism>
<reference evidence="2" key="1">
    <citation type="journal article" date="2014" name="Front. Microbiol.">
        <title>High frequency of phylogenetically diverse reductive dehalogenase-homologous genes in deep subseafloor sedimentary metagenomes.</title>
        <authorList>
            <person name="Kawai M."/>
            <person name="Futagami T."/>
            <person name="Toyoda A."/>
            <person name="Takaki Y."/>
            <person name="Nishi S."/>
            <person name="Hori S."/>
            <person name="Arai W."/>
            <person name="Tsubouchi T."/>
            <person name="Morono Y."/>
            <person name="Uchiyama I."/>
            <person name="Ito T."/>
            <person name="Fujiyama A."/>
            <person name="Inagaki F."/>
            <person name="Takami H."/>
        </authorList>
    </citation>
    <scope>NUCLEOTIDE SEQUENCE</scope>
    <source>
        <strain evidence="2">Expedition CK06-06</strain>
    </source>
</reference>
<dbReference type="Pfam" id="PF13439">
    <property type="entry name" value="Glyco_transf_4"/>
    <property type="match status" value="1"/>
</dbReference>
<dbReference type="AlphaFoldDB" id="X1LY81"/>
<dbReference type="InterPro" id="IPR028098">
    <property type="entry name" value="Glyco_trans_4-like_N"/>
</dbReference>
<evidence type="ECO:0000259" key="1">
    <source>
        <dbReference type="Pfam" id="PF13439"/>
    </source>
</evidence>